<dbReference type="CDD" id="cd04780">
    <property type="entry name" value="HTH_MerR-like_sg5"/>
    <property type="match status" value="1"/>
</dbReference>
<dbReference type="PANTHER" id="PTHR30204:SF98">
    <property type="entry name" value="HTH-TYPE TRANSCRIPTIONAL REGULATOR ADHR"/>
    <property type="match status" value="1"/>
</dbReference>
<dbReference type="Pfam" id="PF13411">
    <property type="entry name" value="MerR_1"/>
    <property type="match status" value="1"/>
</dbReference>
<evidence type="ECO:0000313" key="4">
    <source>
        <dbReference type="Proteomes" id="UP001500902"/>
    </source>
</evidence>
<dbReference type="InterPro" id="IPR000551">
    <property type="entry name" value="MerR-type_HTH_dom"/>
</dbReference>
<evidence type="ECO:0000313" key="3">
    <source>
        <dbReference type="EMBL" id="GAA3658359.1"/>
    </source>
</evidence>
<dbReference type="InterPro" id="IPR047057">
    <property type="entry name" value="MerR_fam"/>
</dbReference>
<dbReference type="PRINTS" id="PR00040">
    <property type="entry name" value="HTHMERR"/>
</dbReference>
<dbReference type="SMART" id="SM00422">
    <property type="entry name" value="HTH_MERR"/>
    <property type="match status" value="1"/>
</dbReference>
<dbReference type="InterPro" id="IPR009061">
    <property type="entry name" value="DNA-bd_dom_put_sf"/>
</dbReference>
<comment type="caution">
    <text evidence="3">The sequence shown here is derived from an EMBL/GenBank/DDBJ whole genome shotgun (WGS) entry which is preliminary data.</text>
</comment>
<dbReference type="EMBL" id="BAAAZP010000036">
    <property type="protein sequence ID" value="GAA3658359.1"/>
    <property type="molecule type" value="Genomic_DNA"/>
</dbReference>
<sequence length="226" mass="24924">MRMAELSQTTGIPVPTIKYYMREGLLAPGRPTGRNQADYGEEHVRRLRLVRALVEYGDLSIAVIRDLTARIDNPDLEEFDLLGAAQKTVTQRKEARPGPYKDEAEQRLYDLLSARGWRIRTGDPAYRTAVGVLATLDEVGRHDMLEALDAYADGAERIAEADVRLLGGDVSDRERAVEIVVIGTSVGDTLIACLRRLAQSTVAERIYARGPSAGEREPGLPGARRP</sequence>
<keyword evidence="1" id="KW-0238">DNA-binding</keyword>
<name>A0ABP7BEI9_9ACTN</name>
<reference evidence="4" key="1">
    <citation type="journal article" date="2019" name="Int. J. Syst. Evol. Microbiol.">
        <title>The Global Catalogue of Microorganisms (GCM) 10K type strain sequencing project: providing services to taxonomists for standard genome sequencing and annotation.</title>
        <authorList>
            <consortium name="The Broad Institute Genomics Platform"/>
            <consortium name="The Broad Institute Genome Sequencing Center for Infectious Disease"/>
            <person name="Wu L."/>
            <person name="Ma J."/>
        </authorList>
    </citation>
    <scope>NUCLEOTIDE SEQUENCE [LARGE SCALE GENOMIC DNA]</scope>
    <source>
        <strain evidence="4">JCM 16904</strain>
    </source>
</reference>
<protein>
    <submittedName>
        <fullName evidence="3">MerR family transcriptional regulator</fullName>
    </submittedName>
</protein>
<dbReference type="PANTHER" id="PTHR30204">
    <property type="entry name" value="REDOX-CYCLING DRUG-SENSING TRANSCRIPTIONAL ACTIVATOR SOXR"/>
    <property type="match status" value="1"/>
</dbReference>
<dbReference type="SUPFAM" id="SSF46955">
    <property type="entry name" value="Putative DNA-binding domain"/>
    <property type="match status" value="1"/>
</dbReference>
<accession>A0ABP7BEI9</accession>
<organism evidence="3 4">
    <name type="scientific">Nonomuraea antimicrobica</name>
    <dbReference type="NCBI Taxonomy" id="561173"/>
    <lineage>
        <taxon>Bacteria</taxon>
        <taxon>Bacillati</taxon>
        <taxon>Actinomycetota</taxon>
        <taxon>Actinomycetes</taxon>
        <taxon>Streptosporangiales</taxon>
        <taxon>Streptosporangiaceae</taxon>
        <taxon>Nonomuraea</taxon>
    </lineage>
</organism>
<gene>
    <name evidence="3" type="ORF">GCM10022224_022150</name>
</gene>
<dbReference type="PROSITE" id="PS50937">
    <property type="entry name" value="HTH_MERR_2"/>
    <property type="match status" value="1"/>
</dbReference>
<dbReference type="Gene3D" id="1.10.1660.10">
    <property type="match status" value="1"/>
</dbReference>
<keyword evidence="4" id="KW-1185">Reference proteome</keyword>
<dbReference type="Proteomes" id="UP001500902">
    <property type="component" value="Unassembled WGS sequence"/>
</dbReference>
<feature type="domain" description="HTH merR-type" evidence="2">
    <location>
        <begin position="1"/>
        <end position="70"/>
    </location>
</feature>
<proteinExistence type="predicted"/>
<evidence type="ECO:0000256" key="1">
    <source>
        <dbReference type="ARBA" id="ARBA00023125"/>
    </source>
</evidence>
<evidence type="ECO:0000259" key="2">
    <source>
        <dbReference type="PROSITE" id="PS50937"/>
    </source>
</evidence>